<name>G1QAC3_MYOLU</name>
<accession>G1QAC3</accession>
<reference evidence="1" key="2">
    <citation type="submission" date="2025-08" db="UniProtKB">
        <authorList>
            <consortium name="Ensembl"/>
        </authorList>
    </citation>
    <scope>IDENTIFICATION</scope>
</reference>
<dbReference type="AlphaFoldDB" id="G1QAC3"/>
<dbReference type="EMBL" id="AAPE02019243">
    <property type="status" value="NOT_ANNOTATED_CDS"/>
    <property type="molecule type" value="Genomic_DNA"/>
</dbReference>
<reference evidence="1 2" key="1">
    <citation type="journal article" date="2011" name="Nature">
        <title>A high-resolution map of human evolutionary constraint using 29 mammals.</title>
        <authorList>
            <person name="Lindblad-Toh K."/>
            <person name="Garber M."/>
            <person name="Zuk O."/>
            <person name="Lin M.F."/>
            <person name="Parker B.J."/>
            <person name="Washietl S."/>
            <person name="Kheradpour P."/>
            <person name="Ernst J."/>
            <person name="Jordan G."/>
            <person name="Mauceli E."/>
            <person name="Ward L.D."/>
            <person name="Lowe C.B."/>
            <person name="Holloway A.K."/>
            <person name="Clamp M."/>
            <person name="Gnerre S."/>
            <person name="Alfoldi J."/>
            <person name="Beal K."/>
            <person name="Chang J."/>
            <person name="Clawson H."/>
            <person name="Cuff J."/>
            <person name="Di Palma F."/>
            <person name="Fitzgerald S."/>
            <person name="Flicek P."/>
            <person name="Guttman M."/>
            <person name="Hubisz M.J."/>
            <person name="Jaffe D.B."/>
            <person name="Jungreis I."/>
            <person name="Kent W.J."/>
            <person name="Kostka D."/>
            <person name="Lara M."/>
            <person name="Martins A.L."/>
            <person name="Massingham T."/>
            <person name="Moltke I."/>
            <person name="Raney B.J."/>
            <person name="Rasmussen M.D."/>
            <person name="Robinson J."/>
            <person name="Stark A."/>
            <person name="Vilella A.J."/>
            <person name="Wen J."/>
            <person name="Xie X."/>
            <person name="Zody M.C."/>
            <person name="Baldwin J."/>
            <person name="Bloom T."/>
            <person name="Chin C.W."/>
            <person name="Heiman D."/>
            <person name="Nicol R."/>
            <person name="Nusbaum C."/>
            <person name="Young S."/>
            <person name="Wilkinson J."/>
            <person name="Worley K.C."/>
            <person name="Kovar C.L."/>
            <person name="Muzny D.M."/>
            <person name="Gibbs R.A."/>
            <person name="Cree A."/>
            <person name="Dihn H.H."/>
            <person name="Fowler G."/>
            <person name="Jhangiani S."/>
            <person name="Joshi V."/>
            <person name="Lee S."/>
            <person name="Lewis L.R."/>
            <person name="Nazareth L.V."/>
            <person name="Okwuonu G."/>
            <person name="Santibanez J."/>
            <person name="Warren W.C."/>
            <person name="Mardis E.R."/>
            <person name="Weinstock G.M."/>
            <person name="Wilson R.K."/>
            <person name="Delehaunty K."/>
            <person name="Dooling D."/>
            <person name="Fronik C."/>
            <person name="Fulton L."/>
            <person name="Fulton B."/>
            <person name="Graves T."/>
            <person name="Minx P."/>
            <person name="Sodergren E."/>
            <person name="Birney E."/>
            <person name="Margulies E.H."/>
            <person name="Herrero J."/>
            <person name="Green E.D."/>
            <person name="Haussler D."/>
            <person name="Siepel A."/>
            <person name="Goldman N."/>
            <person name="Pollard K.S."/>
            <person name="Pedersen J.S."/>
            <person name="Lander E.S."/>
            <person name="Kellis M."/>
        </authorList>
    </citation>
    <scope>NUCLEOTIDE SEQUENCE [LARGE SCALE GENOMIC DNA]</scope>
</reference>
<evidence type="ECO:0000313" key="1">
    <source>
        <dbReference type="Ensembl" id="ENSMLUP00000020656.1"/>
    </source>
</evidence>
<reference evidence="1" key="3">
    <citation type="submission" date="2025-09" db="UniProtKB">
        <authorList>
            <consortium name="Ensembl"/>
        </authorList>
    </citation>
    <scope>IDENTIFICATION</scope>
</reference>
<keyword evidence="2" id="KW-1185">Reference proteome</keyword>
<evidence type="ECO:0000313" key="2">
    <source>
        <dbReference type="Proteomes" id="UP000001074"/>
    </source>
</evidence>
<dbReference type="InParanoid" id="G1QAC3"/>
<dbReference type="Ensembl" id="ENSMLUT00000025493.1">
    <property type="protein sequence ID" value="ENSMLUP00000020656.1"/>
    <property type="gene ID" value="ENSMLUG00000027593.1"/>
</dbReference>
<protein>
    <submittedName>
        <fullName evidence="1">Uncharacterized protein</fullName>
    </submittedName>
</protein>
<dbReference type="HOGENOM" id="CLU_3210156_0_0_1"/>
<sequence length="45" mass="5164">LWHYSSPLSPALQGSMTYIQNLVERRGAWPQLSPMLRRTASRPLP</sequence>
<organism evidence="1 2">
    <name type="scientific">Myotis lucifugus</name>
    <name type="common">Little brown bat</name>
    <dbReference type="NCBI Taxonomy" id="59463"/>
    <lineage>
        <taxon>Eukaryota</taxon>
        <taxon>Metazoa</taxon>
        <taxon>Chordata</taxon>
        <taxon>Craniata</taxon>
        <taxon>Vertebrata</taxon>
        <taxon>Euteleostomi</taxon>
        <taxon>Mammalia</taxon>
        <taxon>Eutheria</taxon>
        <taxon>Laurasiatheria</taxon>
        <taxon>Chiroptera</taxon>
        <taxon>Yangochiroptera</taxon>
        <taxon>Vespertilionidae</taxon>
        <taxon>Myotis</taxon>
    </lineage>
</organism>
<proteinExistence type="predicted"/>
<dbReference type="Proteomes" id="UP000001074">
    <property type="component" value="Unassembled WGS sequence"/>
</dbReference>